<proteinExistence type="predicted"/>
<organism evidence="5 6">
    <name type="scientific">Mytilus coruscus</name>
    <name type="common">Sea mussel</name>
    <dbReference type="NCBI Taxonomy" id="42192"/>
    <lineage>
        <taxon>Eukaryota</taxon>
        <taxon>Metazoa</taxon>
        <taxon>Spiralia</taxon>
        <taxon>Lophotrochozoa</taxon>
        <taxon>Mollusca</taxon>
        <taxon>Bivalvia</taxon>
        <taxon>Autobranchia</taxon>
        <taxon>Pteriomorphia</taxon>
        <taxon>Mytilida</taxon>
        <taxon>Mytiloidea</taxon>
        <taxon>Mytilidae</taxon>
        <taxon>Mytilinae</taxon>
        <taxon>Mytilus</taxon>
    </lineage>
</organism>
<keyword evidence="1" id="KW-0238">DNA-binding</keyword>
<dbReference type="SUPFAM" id="SSF47823">
    <property type="entry name" value="lambda integrase-like, N-terminal domain"/>
    <property type="match status" value="1"/>
</dbReference>
<dbReference type="PANTHER" id="PTHR34605:SF3">
    <property type="entry name" value="P CELL-TYPE AGGLUTINATION PROTEIN MAP4-LIKE-RELATED"/>
    <property type="match status" value="1"/>
</dbReference>
<dbReference type="OrthoDB" id="6155893at2759"/>
<dbReference type="PANTHER" id="PTHR34605">
    <property type="entry name" value="PHAGE_INTEGRASE DOMAIN-CONTAINING PROTEIN"/>
    <property type="match status" value="1"/>
</dbReference>
<dbReference type="Gene3D" id="3.90.70.80">
    <property type="match status" value="1"/>
</dbReference>
<accession>A0A6J8ADE6</accession>
<protein>
    <recommendedName>
        <fullName evidence="4">OTU domain-containing protein</fullName>
    </recommendedName>
</protein>
<feature type="region of interest" description="Disordered" evidence="3">
    <location>
        <begin position="427"/>
        <end position="480"/>
    </location>
</feature>
<evidence type="ECO:0000259" key="4">
    <source>
        <dbReference type="PROSITE" id="PS50802"/>
    </source>
</evidence>
<sequence length="809" mass="91447">MDSITEESARLFSDSLAGNTWKSYSRARSVLASFQLLYTLEKVWPVPVEQKVQFIAYLSLKHLSPATVRLYISGISFSHNARNLEDTTKNFVVSKMLEGLHRNHPQRDNRAPITLSLLRQITDALPSICTSTYESLLFKSSFILAFFAMLRVSEFKTKNKSDSNTEALQLSDVVLSDRQLKINIKKSKTDQRGHSTFIVINKYRDNASICPVLTLKKYLSARPTVLGRNQLFMHFDGSPLTHVDEVFASILRGFAPAVLETRTPIETIGDGNCLYRSVSTGLFGTQIFHHHLRLLTALEIINNKQQYDTSSKRYTDRIRDNRVVTSQYEQLVRNAVVIGAYSDMQHMYGLSAVINKPLQSYYPPLVSSNYHTEPYHRKIVGRTVNESEEAAVTIMWTMKVRPQPFAVLDPNHFVPLLRLHTPSSQFVDLDDSSDQDHTSNQSNAKSNKYNKEGTNQDHKKTDTSSDHHNRDNSSHSTTKTVILPTIIMLHTTMKDQTGESAERTFTDIFGESDPDESGSNTHNGSDNSSLGESVLSDNLSFFHNQRSNGSDDANDYLENGDIDSSDDGEKDDSVNEVSNSGMFQPKEQLKYGEFLNLEELLNKLRSKDVRHGILEGKKDNVCFTIDNSRRVNNLRSEFSDDCGVWISSSGSTPKTYYVVQDDGKLKAVVCRQGILCTEKQINKKKEFIPVDPQPADEKIVEISRSYSTLKQQSYKKRVPWVEKAPPSFEINLNAAVVEYKGRHPVFSAHGNSKNGNEFVRTPALLFEEIGEHVKTMRPKNAYNKLLINCSDEATGPSARRQIRDKKIPQ</sequence>
<feature type="compositionally biased region" description="Acidic residues" evidence="3">
    <location>
        <begin position="552"/>
        <end position="570"/>
    </location>
</feature>
<dbReference type="Gene3D" id="1.10.443.10">
    <property type="entry name" value="Intergrase catalytic core"/>
    <property type="match status" value="1"/>
</dbReference>
<gene>
    <name evidence="5" type="ORF">MCOR_6629</name>
</gene>
<feature type="domain" description="OTU" evidence="4">
    <location>
        <begin position="262"/>
        <end position="419"/>
    </location>
</feature>
<evidence type="ECO:0000256" key="2">
    <source>
        <dbReference type="ARBA" id="ARBA00023172"/>
    </source>
</evidence>
<dbReference type="Proteomes" id="UP000507470">
    <property type="component" value="Unassembled WGS sequence"/>
</dbReference>
<reference evidence="5 6" key="1">
    <citation type="submission" date="2020-06" db="EMBL/GenBank/DDBJ databases">
        <authorList>
            <person name="Li R."/>
            <person name="Bekaert M."/>
        </authorList>
    </citation>
    <scope>NUCLEOTIDE SEQUENCE [LARGE SCALE GENOMIC DNA]</scope>
    <source>
        <strain evidence="6">wild</strain>
    </source>
</reference>
<dbReference type="SUPFAM" id="SSF56349">
    <property type="entry name" value="DNA breaking-rejoining enzymes"/>
    <property type="match status" value="1"/>
</dbReference>
<dbReference type="CDD" id="cd22791">
    <property type="entry name" value="OTU_VRTN"/>
    <property type="match status" value="1"/>
</dbReference>
<dbReference type="GO" id="GO:0015074">
    <property type="term" value="P:DNA integration"/>
    <property type="evidence" value="ECO:0007669"/>
    <property type="project" value="InterPro"/>
</dbReference>
<feature type="compositionally biased region" description="Polar residues" evidence="3">
    <location>
        <begin position="517"/>
        <end position="551"/>
    </location>
</feature>
<dbReference type="GO" id="GO:0006310">
    <property type="term" value="P:DNA recombination"/>
    <property type="evidence" value="ECO:0007669"/>
    <property type="project" value="UniProtKB-KW"/>
</dbReference>
<dbReference type="InterPro" id="IPR010998">
    <property type="entry name" value="Integrase_recombinase_N"/>
</dbReference>
<name>A0A6J8ADE6_MYTCO</name>
<dbReference type="InterPro" id="IPR013762">
    <property type="entry name" value="Integrase-like_cat_sf"/>
</dbReference>
<feature type="compositionally biased region" description="Polar residues" evidence="3">
    <location>
        <begin position="438"/>
        <end position="447"/>
    </location>
</feature>
<dbReference type="InterPro" id="IPR047273">
    <property type="entry name" value="VRTN_OTU_dom"/>
</dbReference>
<dbReference type="InterPro" id="IPR011010">
    <property type="entry name" value="DNA_brk_join_enz"/>
</dbReference>
<dbReference type="InterPro" id="IPR003323">
    <property type="entry name" value="OTU_dom"/>
</dbReference>
<dbReference type="SUPFAM" id="SSF54001">
    <property type="entry name" value="Cysteine proteinases"/>
    <property type="match status" value="1"/>
</dbReference>
<keyword evidence="2" id="KW-0233">DNA recombination</keyword>
<dbReference type="PROSITE" id="PS50802">
    <property type="entry name" value="OTU"/>
    <property type="match status" value="1"/>
</dbReference>
<dbReference type="Pfam" id="PF02338">
    <property type="entry name" value="OTU"/>
    <property type="match status" value="1"/>
</dbReference>
<feature type="region of interest" description="Disordered" evidence="3">
    <location>
        <begin position="508"/>
        <end position="582"/>
    </location>
</feature>
<evidence type="ECO:0000256" key="1">
    <source>
        <dbReference type="ARBA" id="ARBA00023125"/>
    </source>
</evidence>
<evidence type="ECO:0000256" key="3">
    <source>
        <dbReference type="SAM" id="MobiDB-lite"/>
    </source>
</evidence>
<dbReference type="AlphaFoldDB" id="A0A6J8ADE6"/>
<dbReference type="InterPro" id="IPR038765">
    <property type="entry name" value="Papain-like_cys_pep_sf"/>
</dbReference>
<feature type="compositionally biased region" description="Basic and acidic residues" evidence="3">
    <location>
        <begin position="449"/>
        <end position="473"/>
    </location>
</feature>
<dbReference type="Gene3D" id="1.10.150.130">
    <property type="match status" value="1"/>
</dbReference>
<keyword evidence="6" id="KW-1185">Reference proteome</keyword>
<evidence type="ECO:0000313" key="5">
    <source>
        <dbReference type="EMBL" id="CAC5366258.1"/>
    </source>
</evidence>
<dbReference type="GO" id="GO:0003677">
    <property type="term" value="F:DNA binding"/>
    <property type="evidence" value="ECO:0007669"/>
    <property type="project" value="UniProtKB-KW"/>
</dbReference>
<dbReference type="InterPro" id="IPR052925">
    <property type="entry name" value="Phage_Integrase-like_Recomb"/>
</dbReference>
<dbReference type="EMBL" id="CACVKT020001221">
    <property type="protein sequence ID" value="CAC5366258.1"/>
    <property type="molecule type" value="Genomic_DNA"/>
</dbReference>
<evidence type="ECO:0000313" key="6">
    <source>
        <dbReference type="Proteomes" id="UP000507470"/>
    </source>
</evidence>